<evidence type="ECO:0000256" key="1">
    <source>
        <dbReference type="ARBA" id="ARBA00009277"/>
    </source>
</evidence>
<dbReference type="Proteomes" id="UP000051888">
    <property type="component" value="Unassembled WGS sequence"/>
</dbReference>
<dbReference type="PANTHER" id="PTHR35004:SF6">
    <property type="entry name" value="TRANSPOSASE"/>
    <property type="match status" value="1"/>
</dbReference>
<dbReference type="OrthoDB" id="92877at2"/>
<dbReference type="InterPro" id="IPR054353">
    <property type="entry name" value="IstA-like_C"/>
</dbReference>
<evidence type="ECO:0000256" key="2">
    <source>
        <dbReference type="ARBA" id="ARBA00022578"/>
    </source>
</evidence>
<keyword evidence="4" id="KW-0233">DNA recombination</keyword>
<dbReference type="EMBL" id="LJJC01000004">
    <property type="protein sequence ID" value="KQL52670.1"/>
    <property type="molecule type" value="Genomic_DNA"/>
</dbReference>
<sequence length="428" mass="49848">MYMALNVETNFEITSLSDLPKFKQLMEHLKMKINKSKLAEELGVDRRTIDKYLKGFVPKRKREKPSKIDEYYEIIAALLSEDSKQVFYYRRVLWQYLKDNHGLQCSDSAFRAYIARTPEFKAYFEEDKRIASPKGVVRYETPPGKQAQLDWKESILFETKDGEQVEVNVAVFLLSYSRFRAFHLSVSKSQRVLLSFLTDAFETFGGVPDEIVTDNMKTVMDEARTEYFAGKVNPKFAQFAKDFGFKVRPCIAGRPRTKGKVETTMKLLDEIHAYQGQLTLEELHQFVQDLSNRINHEMHQGTGKIPIFEFKKEKNLLHQLPTEKVRDSYRIKHTLVKVNASNMISYKSNQYSVPAKYQGKKVGLQVYDDQLWIYYNTELIAQHPISNKKLNYQEAHYQEALGVSMPYFPDINDLAKRNLAAIGEVYKK</sequence>
<evidence type="ECO:0000256" key="4">
    <source>
        <dbReference type="ARBA" id="ARBA00023172"/>
    </source>
</evidence>
<dbReference type="GO" id="GO:0032196">
    <property type="term" value="P:transposition"/>
    <property type="evidence" value="ECO:0007669"/>
    <property type="project" value="UniProtKB-KW"/>
</dbReference>
<evidence type="ECO:0000313" key="9">
    <source>
        <dbReference type="EMBL" id="KQL55277.1"/>
    </source>
</evidence>
<dbReference type="InterPro" id="IPR012337">
    <property type="entry name" value="RNaseH-like_sf"/>
</dbReference>
<dbReference type="GO" id="GO:0003677">
    <property type="term" value="F:DNA binding"/>
    <property type="evidence" value="ECO:0007669"/>
    <property type="project" value="UniProtKB-KW"/>
</dbReference>
<protein>
    <submittedName>
        <fullName evidence="9">Transposase</fullName>
    </submittedName>
</protein>
<dbReference type="SUPFAM" id="SSF53098">
    <property type="entry name" value="Ribonuclease H-like"/>
    <property type="match status" value="1"/>
</dbReference>
<dbReference type="PATRIC" id="fig|157838.3.peg.3138"/>
<evidence type="ECO:0000313" key="8">
    <source>
        <dbReference type="EMBL" id="KQL54519.1"/>
    </source>
</evidence>
<dbReference type="Pfam" id="PF00665">
    <property type="entry name" value="rve"/>
    <property type="match status" value="1"/>
</dbReference>
<evidence type="ECO:0000259" key="6">
    <source>
        <dbReference type="PROSITE" id="PS50994"/>
    </source>
</evidence>
<keyword evidence="10" id="KW-1185">Reference proteome</keyword>
<feature type="domain" description="HTH IS21-type" evidence="5">
    <location>
        <begin position="20"/>
        <end position="79"/>
    </location>
</feature>
<dbReference type="InterPro" id="IPR001584">
    <property type="entry name" value="Integrase_cat-core"/>
</dbReference>
<comment type="caution">
    <text evidence="9">The sequence shown here is derived from an EMBL/GenBank/DDBJ whole genome shotgun (WGS) entry which is preliminary data.</text>
</comment>
<proteinExistence type="inferred from homology"/>
<dbReference type="PROSITE" id="PS50531">
    <property type="entry name" value="HTH_IS21"/>
    <property type="match status" value="1"/>
</dbReference>
<dbReference type="Pfam" id="PF22483">
    <property type="entry name" value="Mu-transpos_C_2"/>
    <property type="match status" value="1"/>
</dbReference>
<dbReference type="EMBL" id="LJJC01000004">
    <property type="protein sequence ID" value="KQL54519.1"/>
    <property type="molecule type" value="Genomic_DNA"/>
</dbReference>
<dbReference type="STRING" id="157838.AN964_03440"/>
<feature type="domain" description="Integrase catalytic" evidence="6">
    <location>
        <begin position="139"/>
        <end position="314"/>
    </location>
</feature>
<evidence type="ECO:0000313" key="10">
    <source>
        <dbReference type="Proteomes" id="UP000051888"/>
    </source>
</evidence>
<evidence type="ECO:0000313" key="7">
    <source>
        <dbReference type="EMBL" id="KQL52670.1"/>
    </source>
</evidence>
<keyword evidence="3" id="KW-0238">DNA-binding</keyword>
<dbReference type="GO" id="GO:0015074">
    <property type="term" value="P:DNA integration"/>
    <property type="evidence" value="ECO:0007669"/>
    <property type="project" value="InterPro"/>
</dbReference>
<organism evidence="9 10">
    <name type="scientific">Heyndrickxia shackletonii</name>
    <dbReference type="NCBI Taxonomy" id="157838"/>
    <lineage>
        <taxon>Bacteria</taxon>
        <taxon>Bacillati</taxon>
        <taxon>Bacillota</taxon>
        <taxon>Bacilli</taxon>
        <taxon>Bacillales</taxon>
        <taxon>Bacillaceae</taxon>
        <taxon>Heyndrickxia</taxon>
    </lineage>
</organism>
<dbReference type="RefSeq" id="WP_055738371.1">
    <property type="nucleotide sequence ID" value="NZ_LJJC01000004.1"/>
</dbReference>
<dbReference type="AlphaFoldDB" id="A0A0Q3X1G3"/>
<dbReference type="GO" id="GO:0006310">
    <property type="term" value="P:DNA recombination"/>
    <property type="evidence" value="ECO:0007669"/>
    <property type="project" value="UniProtKB-KW"/>
</dbReference>
<dbReference type="NCBIfam" id="NF033546">
    <property type="entry name" value="transpos_IS21"/>
    <property type="match status" value="1"/>
</dbReference>
<evidence type="ECO:0000256" key="3">
    <source>
        <dbReference type="ARBA" id="ARBA00023125"/>
    </source>
</evidence>
<comment type="similarity">
    <text evidence="1">Belongs to the transposase IS21/IS408/IS1162 family.</text>
</comment>
<accession>A0A0Q3X1G3</accession>
<dbReference type="PANTHER" id="PTHR35004">
    <property type="entry name" value="TRANSPOSASE RV3428C-RELATED"/>
    <property type="match status" value="1"/>
</dbReference>
<gene>
    <name evidence="7" type="ORF">AN964_03440</name>
    <name evidence="8" type="ORF">AN964_14125</name>
    <name evidence="9" type="ORF">AN964_18355</name>
</gene>
<dbReference type="InterPro" id="IPR017894">
    <property type="entry name" value="HTH_IS21_transposase_type"/>
</dbReference>
<evidence type="ECO:0000259" key="5">
    <source>
        <dbReference type="PROSITE" id="PS50531"/>
    </source>
</evidence>
<dbReference type="EMBL" id="LJJC01000004">
    <property type="protein sequence ID" value="KQL55277.1"/>
    <property type="molecule type" value="Genomic_DNA"/>
</dbReference>
<reference evidence="9 10" key="1">
    <citation type="submission" date="2015-09" db="EMBL/GenBank/DDBJ databases">
        <title>Genome sequencing project for genomic taxonomy and phylogenomics of Bacillus-like bacteria.</title>
        <authorList>
            <person name="Liu B."/>
            <person name="Wang J."/>
            <person name="Zhu Y."/>
            <person name="Liu G."/>
            <person name="Chen Q."/>
            <person name="Chen Z."/>
            <person name="Lan J."/>
            <person name="Che J."/>
            <person name="Ge C."/>
            <person name="Shi H."/>
            <person name="Pan Z."/>
            <person name="Liu X."/>
        </authorList>
    </citation>
    <scope>NUCLEOTIDE SEQUENCE [LARGE SCALE GENOMIC DNA]</scope>
    <source>
        <strain evidence="9 10">LMG 18435</strain>
    </source>
</reference>
<dbReference type="Gene3D" id="3.30.420.10">
    <property type="entry name" value="Ribonuclease H-like superfamily/Ribonuclease H"/>
    <property type="match status" value="1"/>
</dbReference>
<dbReference type="InterPro" id="IPR036397">
    <property type="entry name" value="RNaseH_sf"/>
</dbReference>
<name>A0A0Q3X1G3_9BACI</name>
<dbReference type="PROSITE" id="PS50994">
    <property type="entry name" value="INTEGRASE"/>
    <property type="match status" value="1"/>
</dbReference>
<keyword evidence="2" id="KW-0815">Transposition</keyword>